<dbReference type="EMBL" id="CP096658">
    <property type="protein sequence ID" value="UPW01816.1"/>
    <property type="molecule type" value="Genomic_DNA"/>
</dbReference>
<gene>
    <name evidence="3" type="ORF">M0R88_06895</name>
</gene>
<dbReference type="Pfam" id="PF26444">
    <property type="entry name" value="DUF8123"/>
    <property type="match status" value="1"/>
</dbReference>
<reference evidence="3" key="1">
    <citation type="submission" date="2022-04" db="EMBL/GenBank/DDBJ databases">
        <title>Diverse halophilic archaea isolated from saline environments.</title>
        <authorList>
            <person name="Cui H.-L."/>
        </authorList>
    </citation>
    <scope>NUCLEOTIDE SEQUENCE</scope>
    <source>
        <strain evidence="3">XZYJT40</strain>
    </source>
</reference>
<protein>
    <recommendedName>
        <fullName evidence="2">DUF8123 domain-containing protein</fullName>
    </recommendedName>
</protein>
<feature type="domain" description="DUF8123" evidence="2">
    <location>
        <begin position="4"/>
        <end position="65"/>
    </location>
</feature>
<name>A0A8U0IMG9_9EURY</name>
<dbReference type="Proteomes" id="UP000830434">
    <property type="component" value="Chromosome"/>
</dbReference>
<dbReference type="RefSeq" id="WP_248656203.1">
    <property type="nucleotide sequence ID" value="NZ_CP096658.1"/>
</dbReference>
<evidence type="ECO:0000259" key="2">
    <source>
        <dbReference type="Pfam" id="PF26444"/>
    </source>
</evidence>
<feature type="transmembrane region" description="Helical" evidence="1">
    <location>
        <begin position="40"/>
        <end position="64"/>
    </location>
</feature>
<dbReference type="InterPro" id="IPR058436">
    <property type="entry name" value="DUF8123"/>
</dbReference>
<keyword evidence="1" id="KW-0812">Transmembrane</keyword>
<dbReference type="KEGG" id="haxz:M0R88_06895"/>
<evidence type="ECO:0000313" key="3">
    <source>
        <dbReference type="EMBL" id="UPW01816.1"/>
    </source>
</evidence>
<keyword evidence="1" id="KW-1133">Transmembrane helix</keyword>
<sequence length="66" mass="6478">MATANADRLEPLGIGFGVLLVLIGIATIAGTPWAHKSGGALLMVGQGLGAVAAIVVGAGLAWLARK</sequence>
<organism evidence="3 4">
    <name type="scientific">Halorussus gelatinilyticus</name>
    <dbReference type="NCBI Taxonomy" id="2937524"/>
    <lineage>
        <taxon>Archaea</taxon>
        <taxon>Methanobacteriati</taxon>
        <taxon>Methanobacteriota</taxon>
        <taxon>Stenosarchaea group</taxon>
        <taxon>Halobacteria</taxon>
        <taxon>Halobacteriales</taxon>
        <taxon>Haladaptataceae</taxon>
        <taxon>Halorussus</taxon>
    </lineage>
</organism>
<keyword evidence="4" id="KW-1185">Reference proteome</keyword>
<keyword evidence="1" id="KW-0472">Membrane</keyword>
<evidence type="ECO:0000256" key="1">
    <source>
        <dbReference type="SAM" id="Phobius"/>
    </source>
</evidence>
<accession>A0A8U0IMG9</accession>
<proteinExistence type="predicted"/>
<dbReference type="AlphaFoldDB" id="A0A8U0IMG9"/>
<feature type="transmembrane region" description="Helical" evidence="1">
    <location>
        <begin position="12"/>
        <end position="34"/>
    </location>
</feature>
<evidence type="ECO:0000313" key="4">
    <source>
        <dbReference type="Proteomes" id="UP000830434"/>
    </source>
</evidence>
<dbReference type="GeneID" id="72189568"/>